<proteinExistence type="predicted"/>
<evidence type="ECO:0000256" key="1">
    <source>
        <dbReference type="SAM" id="MobiDB-lite"/>
    </source>
</evidence>
<dbReference type="VEuPathDB" id="FungiDB:H310_04534"/>
<dbReference type="GeneID" id="20081584"/>
<gene>
    <name evidence="2" type="ORF">H310_04534</name>
</gene>
<dbReference type="EMBL" id="KI913958">
    <property type="protein sequence ID" value="ETW04189.1"/>
    <property type="molecule type" value="Genomic_DNA"/>
</dbReference>
<sequence length="250" mass="27731">MILCLMYQICSLDAHSCDAGARLLRFLAVDILLQTVSFETREPVTTEGGIRFDSFGHSDDVVRSMFKVKCSQPCRHGALPSLLPRVRNDKNEEDAQSSHDHGANRAVTKHVSHHQVEGKPRHVVPREKALHPLGVHLGIDVAGEARASRLEQGINLITDNRVDVLHAANVTRERVVLNSSSFVRSKRLEIVVGEVVRQERSNLLDLFRRKDVPLLVSLARDCQVGTATPSCSAALHSDILCRTIGHRYAC</sequence>
<reference evidence="2" key="1">
    <citation type="submission" date="2013-12" db="EMBL/GenBank/DDBJ databases">
        <title>The Genome Sequence of Aphanomyces invadans NJM9701.</title>
        <authorList>
            <consortium name="The Broad Institute Genomics Platform"/>
            <person name="Russ C."/>
            <person name="Tyler B."/>
            <person name="van West P."/>
            <person name="Dieguez-Uribeondo J."/>
            <person name="Young S.K."/>
            <person name="Zeng Q."/>
            <person name="Gargeya S."/>
            <person name="Fitzgerald M."/>
            <person name="Abouelleil A."/>
            <person name="Alvarado L."/>
            <person name="Chapman S.B."/>
            <person name="Gainer-Dewar J."/>
            <person name="Goldberg J."/>
            <person name="Griggs A."/>
            <person name="Gujja S."/>
            <person name="Hansen M."/>
            <person name="Howarth C."/>
            <person name="Imamovic A."/>
            <person name="Ireland A."/>
            <person name="Larimer J."/>
            <person name="McCowan C."/>
            <person name="Murphy C."/>
            <person name="Pearson M."/>
            <person name="Poon T.W."/>
            <person name="Priest M."/>
            <person name="Roberts A."/>
            <person name="Saif S."/>
            <person name="Shea T."/>
            <person name="Sykes S."/>
            <person name="Wortman J."/>
            <person name="Nusbaum C."/>
            <person name="Birren B."/>
        </authorList>
    </citation>
    <scope>NUCLEOTIDE SEQUENCE [LARGE SCALE GENOMIC DNA]</scope>
    <source>
        <strain evidence="2">NJM9701</strain>
    </source>
</reference>
<evidence type="ECO:0000313" key="2">
    <source>
        <dbReference type="EMBL" id="ETW04189.1"/>
    </source>
</evidence>
<accession>A0A024UD45</accession>
<name>A0A024UD45_9STRA</name>
<organism evidence="2">
    <name type="scientific">Aphanomyces invadans</name>
    <dbReference type="NCBI Taxonomy" id="157072"/>
    <lineage>
        <taxon>Eukaryota</taxon>
        <taxon>Sar</taxon>
        <taxon>Stramenopiles</taxon>
        <taxon>Oomycota</taxon>
        <taxon>Saprolegniomycetes</taxon>
        <taxon>Saprolegniales</taxon>
        <taxon>Verrucalvaceae</taxon>
        <taxon>Aphanomyces</taxon>
    </lineage>
</organism>
<dbReference type="AlphaFoldDB" id="A0A024UD45"/>
<feature type="region of interest" description="Disordered" evidence="1">
    <location>
        <begin position="81"/>
        <end position="121"/>
    </location>
</feature>
<dbReference type="RefSeq" id="XP_008867145.1">
    <property type="nucleotide sequence ID" value="XM_008868923.1"/>
</dbReference>
<protein>
    <submittedName>
        <fullName evidence="2">Uncharacterized protein</fullName>
    </submittedName>
</protein>